<dbReference type="Gene3D" id="3.30.565.10">
    <property type="entry name" value="Histidine kinase-like ATPase, C-terminal domain"/>
    <property type="match status" value="1"/>
</dbReference>
<keyword evidence="11" id="KW-1185">Reference proteome</keyword>
<evidence type="ECO:0000256" key="5">
    <source>
        <dbReference type="ARBA" id="ARBA00022692"/>
    </source>
</evidence>
<evidence type="ECO:0000313" key="11">
    <source>
        <dbReference type="Proteomes" id="UP000644756"/>
    </source>
</evidence>
<dbReference type="Gene3D" id="3.30.450.20">
    <property type="entry name" value="PAS domain"/>
    <property type="match status" value="1"/>
</dbReference>
<dbReference type="InterPro" id="IPR033479">
    <property type="entry name" value="dCache_1"/>
</dbReference>
<dbReference type="CDD" id="cd12912">
    <property type="entry name" value="PDC2_MCP_like"/>
    <property type="match status" value="1"/>
</dbReference>
<dbReference type="Proteomes" id="UP000644756">
    <property type="component" value="Unassembled WGS sequence"/>
</dbReference>
<evidence type="ECO:0000256" key="3">
    <source>
        <dbReference type="ARBA" id="ARBA00022553"/>
    </source>
</evidence>
<keyword evidence="3" id="KW-0597">Phosphoprotein</keyword>
<evidence type="ECO:0000256" key="4">
    <source>
        <dbReference type="ARBA" id="ARBA00022679"/>
    </source>
</evidence>
<reference evidence="10" key="2">
    <citation type="submission" date="2020-09" db="EMBL/GenBank/DDBJ databases">
        <authorList>
            <person name="Sun Q."/>
            <person name="Zhou Y."/>
        </authorList>
    </citation>
    <scope>NUCLEOTIDE SEQUENCE</scope>
    <source>
        <strain evidence="10">CGMCC 1.12987</strain>
    </source>
</reference>
<sequence>MRARFNEVLNNLSRIVLLRDRSLTVKLLYFSALLVVIPLFVVSYITYTQSARILEQETKQYSWQMIEQVKVYVDDYLRDFEISTLKIVNHPDTVAFLKMNSSEEIEESGIKKAVSNVLKNTVFSRSDLTNVTLILEDIDVIDSAGIHNEFTARQLQQEYWYSRIPRTGGPSTISRMIQWQGRTIPVISVVKRIVHPYTLEPFGMLIIDVNYGRLTDVARKVSPGQTGYLFIVDDQGRYVYTPDTAMIGEIYELEYWENMKQSASGSFMSGSGNARRLITFSESSQLQWTLATSIPYTEVTRGIGSIQKTTANTVIITLALAYMIGISFASSLIRPIRHLYKYMRRVENGDFSGRVTVESKDEIGLLTIGFNKMVQQLSTLLEEAYVSKLKETELHLRSKEMELKVLQSQMNPHFLYNALETIRGMALDIDEEAIADMSAALAKFLRYNLRDTSQIVSISQEIDICKLYLRIQKFRFEQKLDYAFDIPEWALTCETAKFSLQPLIENCIVHGLEPFDGQTLIRMYVEKESKDAFILWISDTGAGMSEKTINKLNIDLKRKDIMDGGAHIGIVNVHRRVSYLFGHPYGLLLKQVKEGGTLIGIRLPNRS</sequence>
<reference evidence="10" key="1">
    <citation type="journal article" date="2014" name="Int. J. Syst. Evol. Microbiol.">
        <title>Complete genome sequence of Corynebacterium casei LMG S-19264T (=DSM 44701T), isolated from a smear-ripened cheese.</title>
        <authorList>
            <consortium name="US DOE Joint Genome Institute (JGI-PGF)"/>
            <person name="Walter F."/>
            <person name="Albersmeier A."/>
            <person name="Kalinowski J."/>
            <person name="Ruckert C."/>
        </authorList>
    </citation>
    <scope>NUCLEOTIDE SEQUENCE</scope>
    <source>
        <strain evidence="10">CGMCC 1.12987</strain>
    </source>
</reference>
<name>A0A917CVF6_9BACL</name>
<feature type="domain" description="HAMP" evidence="9">
    <location>
        <begin position="330"/>
        <end position="382"/>
    </location>
</feature>
<dbReference type="EMBL" id="BMGR01000004">
    <property type="protein sequence ID" value="GGG00313.1"/>
    <property type="molecule type" value="Genomic_DNA"/>
</dbReference>
<evidence type="ECO:0000256" key="1">
    <source>
        <dbReference type="ARBA" id="ARBA00004651"/>
    </source>
</evidence>
<dbReference type="PROSITE" id="PS50885">
    <property type="entry name" value="HAMP"/>
    <property type="match status" value="1"/>
</dbReference>
<keyword evidence="6 8" id="KW-1133">Transmembrane helix</keyword>
<dbReference type="InterPro" id="IPR050640">
    <property type="entry name" value="Bact_2-comp_sensor_kinase"/>
</dbReference>
<comment type="subcellular location">
    <subcellularLocation>
        <location evidence="1">Cell membrane</location>
        <topology evidence="1">Multi-pass membrane protein</topology>
    </subcellularLocation>
</comment>
<feature type="transmembrane region" description="Helical" evidence="8">
    <location>
        <begin position="314"/>
        <end position="333"/>
    </location>
</feature>
<keyword evidence="5 8" id="KW-0812">Transmembrane</keyword>
<dbReference type="InterPro" id="IPR003660">
    <property type="entry name" value="HAMP_dom"/>
</dbReference>
<dbReference type="Pfam" id="PF06580">
    <property type="entry name" value="His_kinase"/>
    <property type="match status" value="1"/>
</dbReference>
<accession>A0A917CVF6</accession>
<dbReference type="GO" id="GO:0000155">
    <property type="term" value="F:phosphorelay sensor kinase activity"/>
    <property type="evidence" value="ECO:0007669"/>
    <property type="project" value="InterPro"/>
</dbReference>
<dbReference type="GO" id="GO:0005886">
    <property type="term" value="C:plasma membrane"/>
    <property type="evidence" value="ECO:0007669"/>
    <property type="project" value="UniProtKB-SubCell"/>
</dbReference>
<dbReference type="RefSeq" id="WP_188530605.1">
    <property type="nucleotide sequence ID" value="NZ_BMGR01000004.1"/>
</dbReference>
<keyword evidence="2" id="KW-1003">Cell membrane</keyword>
<dbReference type="Gene3D" id="6.10.340.10">
    <property type="match status" value="1"/>
</dbReference>
<keyword evidence="10" id="KW-0418">Kinase</keyword>
<evidence type="ECO:0000256" key="7">
    <source>
        <dbReference type="ARBA" id="ARBA00023136"/>
    </source>
</evidence>
<dbReference type="InterPro" id="IPR010559">
    <property type="entry name" value="Sig_transdc_His_kin_internal"/>
</dbReference>
<dbReference type="SMART" id="SM00304">
    <property type="entry name" value="HAMP"/>
    <property type="match status" value="1"/>
</dbReference>
<protein>
    <submittedName>
        <fullName evidence="10">Sensor histidine kinase YesM</fullName>
    </submittedName>
</protein>
<organism evidence="10 11">
    <name type="scientific">Paenibacillus abyssi</name>
    <dbReference type="NCBI Taxonomy" id="1340531"/>
    <lineage>
        <taxon>Bacteria</taxon>
        <taxon>Bacillati</taxon>
        <taxon>Bacillota</taxon>
        <taxon>Bacilli</taxon>
        <taxon>Bacillales</taxon>
        <taxon>Paenibacillaceae</taxon>
        <taxon>Paenibacillus</taxon>
    </lineage>
</organism>
<dbReference type="Pfam" id="PF02743">
    <property type="entry name" value="dCache_1"/>
    <property type="match status" value="1"/>
</dbReference>
<proteinExistence type="predicted"/>
<keyword evidence="7 8" id="KW-0472">Membrane</keyword>
<dbReference type="CDD" id="cd06225">
    <property type="entry name" value="HAMP"/>
    <property type="match status" value="1"/>
</dbReference>
<evidence type="ECO:0000259" key="9">
    <source>
        <dbReference type="PROSITE" id="PS50885"/>
    </source>
</evidence>
<evidence type="ECO:0000313" key="10">
    <source>
        <dbReference type="EMBL" id="GGG00313.1"/>
    </source>
</evidence>
<evidence type="ECO:0000256" key="8">
    <source>
        <dbReference type="SAM" id="Phobius"/>
    </source>
</evidence>
<dbReference type="Pfam" id="PF00672">
    <property type="entry name" value="HAMP"/>
    <property type="match status" value="1"/>
</dbReference>
<comment type="caution">
    <text evidence="10">The sequence shown here is derived from an EMBL/GenBank/DDBJ whole genome shotgun (WGS) entry which is preliminary data.</text>
</comment>
<dbReference type="PANTHER" id="PTHR34220:SF7">
    <property type="entry name" value="SENSOR HISTIDINE KINASE YPDA"/>
    <property type="match status" value="1"/>
</dbReference>
<dbReference type="InterPro" id="IPR036890">
    <property type="entry name" value="HATPase_C_sf"/>
</dbReference>
<evidence type="ECO:0000256" key="2">
    <source>
        <dbReference type="ARBA" id="ARBA00022475"/>
    </source>
</evidence>
<dbReference type="SUPFAM" id="SSF158472">
    <property type="entry name" value="HAMP domain-like"/>
    <property type="match status" value="1"/>
</dbReference>
<keyword evidence="4" id="KW-0808">Transferase</keyword>
<dbReference type="AlphaFoldDB" id="A0A917CVF6"/>
<dbReference type="SUPFAM" id="SSF55874">
    <property type="entry name" value="ATPase domain of HSP90 chaperone/DNA topoisomerase II/histidine kinase"/>
    <property type="match status" value="1"/>
</dbReference>
<feature type="transmembrane region" description="Helical" evidence="8">
    <location>
        <begin position="27"/>
        <end position="47"/>
    </location>
</feature>
<dbReference type="PANTHER" id="PTHR34220">
    <property type="entry name" value="SENSOR HISTIDINE KINASE YPDA"/>
    <property type="match status" value="1"/>
</dbReference>
<evidence type="ECO:0000256" key="6">
    <source>
        <dbReference type="ARBA" id="ARBA00022989"/>
    </source>
</evidence>
<gene>
    <name evidence="10" type="primary">yesM</name>
    <name evidence="10" type="ORF">GCM10010916_16940</name>
</gene>